<organism evidence="3 4">
    <name type="scientific">Ahrensia marina</name>
    <dbReference type="NCBI Taxonomy" id="1514904"/>
    <lineage>
        <taxon>Bacteria</taxon>
        <taxon>Pseudomonadati</taxon>
        <taxon>Pseudomonadota</taxon>
        <taxon>Alphaproteobacteria</taxon>
        <taxon>Hyphomicrobiales</taxon>
        <taxon>Ahrensiaceae</taxon>
        <taxon>Ahrensia</taxon>
    </lineage>
</organism>
<dbReference type="PATRIC" id="fig|1514904.3.peg.1778"/>
<dbReference type="AlphaFoldDB" id="A0A0M9GPK2"/>
<evidence type="ECO:0000259" key="2">
    <source>
        <dbReference type="Pfam" id="PF13127"/>
    </source>
</evidence>
<proteinExistence type="predicted"/>
<gene>
    <name evidence="3" type="ORF">SU32_02865</name>
</gene>
<keyword evidence="1" id="KW-0812">Transmembrane</keyword>
<evidence type="ECO:0000313" key="3">
    <source>
        <dbReference type="EMBL" id="KPB02690.1"/>
    </source>
</evidence>
<dbReference type="OrthoDB" id="7873462at2"/>
<name>A0A0M9GPK2_9HYPH</name>
<comment type="caution">
    <text evidence="3">The sequence shown here is derived from an EMBL/GenBank/DDBJ whole genome shotgun (WGS) entry which is preliminary data.</text>
</comment>
<dbReference type="RefSeq" id="WP_053997810.1">
    <property type="nucleotide sequence ID" value="NZ_JXMU01000002.1"/>
</dbReference>
<feature type="transmembrane region" description="Helical" evidence="1">
    <location>
        <begin position="7"/>
        <end position="28"/>
    </location>
</feature>
<keyword evidence="1" id="KW-0472">Membrane</keyword>
<accession>A0A0M9GPK2</accession>
<dbReference type="InterPro" id="IPR025016">
    <property type="entry name" value="DUF3955"/>
</dbReference>
<dbReference type="Proteomes" id="UP000038011">
    <property type="component" value="Unassembled WGS sequence"/>
</dbReference>
<keyword evidence="1" id="KW-1133">Transmembrane helix</keyword>
<evidence type="ECO:0000256" key="1">
    <source>
        <dbReference type="SAM" id="Phobius"/>
    </source>
</evidence>
<feature type="transmembrane region" description="Helical" evidence="1">
    <location>
        <begin position="40"/>
        <end position="62"/>
    </location>
</feature>
<dbReference type="Pfam" id="PF13127">
    <property type="entry name" value="DUF3955"/>
    <property type="match status" value="1"/>
</dbReference>
<protein>
    <recommendedName>
        <fullName evidence="2">DUF3955 domain-containing protein</fullName>
    </recommendedName>
</protein>
<evidence type="ECO:0000313" key="4">
    <source>
        <dbReference type="Proteomes" id="UP000038011"/>
    </source>
</evidence>
<dbReference type="EMBL" id="JXMU01000002">
    <property type="protein sequence ID" value="KPB02690.1"/>
    <property type="molecule type" value="Genomic_DNA"/>
</dbReference>
<feature type="domain" description="DUF3955" evidence="2">
    <location>
        <begin position="8"/>
        <end position="58"/>
    </location>
</feature>
<sequence>MTSKIRLIGISAIIIAVLFWLAEKVFYGGIDADGVLQESFFLPLSFLVGAIGILLLVVSLFTSAKKHS</sequence>
<reference evidence="3 4" key="1">
    <citation type="submission" date="2015-01" db="EMBL/GenBank/DDBJ databases">
        <title>Ahrensia donghaiensis sp. nov., a novel dimethylsulphoniopropionate-cleavage bacterium isolated from seawater and emended descriptions of the genus Ahrensia and Ahrensia kielensis.</title>
        <authorList>
            <person name="Liu J."/>
        </authorList>
    </citation>
    <scope>NUCLEOTIDE SEQUENCE [LARGE SCALE GENOMIC DNA]</scope>
    <source>
        <strain evidence="3 4">LZD062</strain>
    </source>
</reference>
<keyword evidence="4" id="KW-1185">Reference proteome</keyword>